<organism evidence="2 3">
    <name type="scientific">Micromonospora pattaloongensis</name>
    <dbReference type="NCBI Taxonomy" id="405436"/>
    <lineage>
        <taxon>Bacteria</taxon>
        <taxon>Bacillati</taxon>
        <taxon>Actinomycetota</taxon>
        <taxon>Actinomycetes</taxon>
        <taxon>Micromonosporales</taxon>
        <taxon>Micromonosporaceae</taxon>
        <taxon>Micromonospora</taxon>
    </lineage>
</organism>
<feature type="region of interest" description="Disordered" evidence="1">
    <location>
        <begin position="61"/>
        <end position="86"/>
    </location>
</feature>
<dbReference type="RefSeq" id="WP_245736876.1">
    <property type="nucleotide sequence ID" value="NZ_FNPH01000011.1"/>
</dbReference>
<evidence type="ECO:0000313" key="2">
    <source>
        <dbReference type="EMBL" id="SDZ36314.1"/>
    </source>
</evidence>
<gene>
    <name evidence="2" type="ORF">SAMN05444365_11183</name>
</gene>
<name>A0A1H3SEI2_9ACTN</name>
<evidence type="ECO:0000313" key="3">
    <source>
        <dbReference type="Proteomes" id="UP000242415"/>
    </source>
</evidence>
<dbReference type="EMBL" id="FNPH01000011">
    <property type="protein sequence ID" value="SDZ36314.1"/>
    <property type="molecule type" value="Genomic_DNA"/>
</dbReference>
<protein>
    <submittedName>
        <fullName evidence="2">Uncharacterized protein</fullName>
    </submittedName>
</protein>
<proteinExistence type="predicted"/>
<feature type="region of interest" description="Disordered" evidence="1">
    <location>
        <begin position="1"/>
        <end position="22"/>
    </location>
</feature>
<sequence length="86" mass="9277">MTGEQAPFDGDENQTRDATRDAEDTAELIARIRALAAHDPAVRQVVTDVLAELDRVTGGAYRDRMPESAPLQRPTIPGQMAPTSSS</sequence>
<dbReference type="AlphaFoldDB" id="A0A1H3SEI2"/>
<keyword evidence="3" id="KW-1185">Reference proteome</keyword>
<feature type="compositionally biased region" description="Basic and acidic residues" evidence="1">
    <location>
        <begin position="13"/>
        <end position="22"/>
    </location>
</feature>
<reference evidence="3" key="1">
    <citation type="submission" date="2016-10" db="EMBL/GenBank/DDBJ databases">
        <authorList>
            <person name="Varghese N."/>
            <person name="Submissions S."/>
        </authorList>
    </citation>
    <scope>NUCLEOTIDE SEQUENCE [LARGE SCALE GENOMIC DNA]</scope>
    <source>
        <strain evidence="3">DSM 45245</strain>
    </source>
</reference>
<accession>A0A1H3SEI2</accession>
<dbReference type="Proteomes" id="UP000242415">
    <property type="component" value="Unassembled WGS sequence"/>
</dbReference>
<dbReference type="STRING" id="405436.SAMN05444365_11183"/>
<evidence type="ECO:0000256" key="1">
    <source>
        <dbReference type="SAM" id="MobiDB-lite"/>
    </source>
</evidence>